<dbReference type="SUPFAM" id="SSF48264">
    <property type="entry name" value="Cytochrome P450"/>
    <property type="match status" value="1"/>
</dbReference>
<dbReference type="InterPro" id="IPR002403">
    <property type="entry name" value="Cyt_P450_E_grp-IV"/>
</dbReference>
<accession>A0ABQ9JLB6</accession>
<comment type="subcellular location">
    <subcellularLocation>
        <location evidence="4">Endoplasmic reticulum membrane</location>
        <topology evidence="4">Peripheral membrane protein</topology>
    </subcellularLocation>
    <subcellularLocation>
        <location evidence="3">Microsome membrane</location>
        <topology evidence="3">Peripheral membrane protein</topology>
    </subcellularLocation>
</comment>
<evidence type="ECO:0000256" key="5">
    <source>
        <dbReference type="ARBA" id="ARBA00010617"/>
    </source>
</evidence>
<dbReference type="Pfam" id="PF00067">
    <property type="entry name" value="p450"/>
    <property type="match status" value="1"/>
</dbReference>
<dbReference type="InterPro" id="IPR050479">
    <property type="entry name" value="CYP11_CYP27_families"/>
</dbReference>
<keyword evidence="6 11" id="KW-0349">Heme</keyword>
<protein>
    <recommendedName>
        <fullName evidence="14">Cytochrome P450</fullName>
    </recommendedName>
</protein>
<dbReference type="InterPro" id="IPR036396">
    <property type="entry name" value="Cyt_P450_sf"/>
</dbReference>
<evidence type="ECO:0000256" key="6">
    <source>
        <dbReference type="ARBA" id="ARBA00022617"/>
    </source>
</evidence>
<dbReference type="PANTHER" id="PTHR24279:SF120">
    <property type="entry name" value="CYTOCHROME P450"/>
    <property type="match status" value="1"/>
</dbReference>
<evidence type="ECO:0000256" key="4">
    <source>
        <dbReference type="ARBA" id="ARBA00004406"/>
    </source>
</evidence>
<reference evidence="12" key="1">
    <citation type="journal article" date="2023" name="Insect Mol. Biol.">
        <title>Genome sequencing provides insights into the evolution of gene families encoding plant cell wall-degrading enzymes in longhorned beetles.</title>
        <authorList>
            <person name="Shin N.R."/>
            <person name="Okamura Y."/>
            <person name="Kirsch R."/>
            <person name="Pauchet Y."/>
        </authorList>
    </citation>
    <scope>NUCLEOTIDE SEQUENCE</scope>
    <source>
        <strain evidence="12">MMC_N1</strain>
    </source>
</reference>
<gene>
    <name evidence="12" type="ORF">NQ317_009615</name>
</gene>
<comment type="cofactor">
    <cofactor evidence="1">
        <name>heme</name>
        <dbReference type="ChEBI" id="CHEBI:30413"/>
    </cofactor>
</comment>
<comment type="caution">
    <text evidence="12">The sequence shown here is derived from an EMBL/GenBank/DDBJ whole genome shotgun (WGS) entry which is preliminary data.</text>
</comment>
<evidence type="ECO:0000313" key="13">
    <source>
        <dbReference type="Proteomes" id="UP001162164"/>
    </source>
</evidence>
<dbReference type="EMBL" id="JAPWTJ010000457">
    <property type="protein sequence ID" value="KAJ8978275.1"/>
    <property type="molecule type" value="Genomic_DNA"/>
</dbReference>
<evidence type="ECO:0000256" key="3">
    <source>
        <dbReference type="ARBA" id="ARBA00004174"/>
    </source>
</evidence>
<dbReference type="Gene3D" id="1.10.630.10">
    <property type="entry name" value="Cytochrome P450"/>
    <property type="match status" value="1"/>
</dbReference>
<evidence type="ECO:0000256" key="11">
    <source>
        <dbReference type="RuleBase" id="RU000461"/>
    </source>
</evidence>
<proteinExistence type="inferred from homology"/>
<sequence>MHAEDAISVVCPGNTFKCISQHDSQTNEIITASNDFMDGIVMSDNLIKIKKQFSNNPDLVKSEQPYMYSLLNNKQLTDDDIVMLSMEIFLGGIDTTATTTGLTLHYLAKNTVVQNQARNDASTSDMKYLRACIKETLRLSPTAGANSRLLAEDTFFGDYLVPKKTLVLAFSSVTSHDEKYFKNATSYCPDRWLRDSGQEFHKFASLPFGYGPRMCPGKRLAENEIILLNFELELVGEANIGMVYRMNRIPDKPITIKFIDTVSLVHIKIRSLKPVKPTKAMKASSWSHMVASYLKQDGNLEDRLLEDLIILGLEHQLVNNADKVES</sequence>
<evidence type="ECO:0000256" key="2">
    <source>
        <dbReference type="ARBA" id="ARBA00003690"/>
    </source>
</evidence>
<evidence type="ECO:0000313" key="12">
    <source>
        <dbReference type="EMBL" id="KAJ8978275.1"/>
    </source>
</evidence>
<evidence type="ECO:0000256" key="1">
    <source>
        <dbReference type="ARBA" id="ARBA00001971"/>
    </source>
</evidence>
<comment type="similarity">
    <text evidence="5 11">Belongs to the cytochrome P450 family.</text>
</comment>
<keyword evidence="7 11" id="KW-0479">Metal-binding</keyword>
<dbReference type="InterPro" id="IPR001128">
    <property type="entry name" value="Cyt_P450"/>
</dbReference>
<dbReference type="PROSITE" id="PS00086">
    <property type="entry name" value="CYTOCHROME_P450"/>
    <property type="match status" value="1"/>
</dbReference>
<keyword evidence="8 11" id="KW-0560">Oxidoreductase</keyword>
<keyword evidence="10 11" id="KW-0503">Monooxygenase</keyword>
<dbReference type="PRINTS" id="PR00465">
    <property type="entry name" value="EP450IV"/>
</dbReference>
<keyword evidence="13" id="KW-1185">Reference proteome</keyword>
<dbReference type="InterPro" id="IPR017972">
    <property type="entry name" value="Cyt_P450_CS"/>
</dbReference>
<evidence type="ECO:0008006" key="14">
    <source>
        <dbReference type="Google" id="ProtNLM"/>
    </source>
</evidence>
<dbReference type="PRINTS" id="PR00385">
    <property type="entry name" value="P450"/>
</dbReference>
<comment type="function">
    <text evidence="2">May be involved in the metabolism of insect hormones and in the breakdown of synthetic insecticides.</text>
</comment>
<evidence type="ECO:0000256" key="9">
    <source>
        <dbReference type="ARBA" id="ARBA00023004"/>
    </source>
</evidence>
<evidence type="ECO:0000256" key="10">
    <source>
        <dbReference type="ARBA" id="ARBA00023033"/>
    </source>
</evidence>
<dbReference type="PANTHER" id="PTHR24279">
    <property type="entry name" value="CYTOCHROME P450"/>
    <property type="match status" value="1"/>
</dbReference>
<evidence type="ECO:0000256" key="7">
    <source>
        <dbReference type="ARBA" id="ARBA00022723"/>
    </source>
</evidence>
<dbReference type="Proteomes" id="UP001162164">
    <property type="component" value="Unassembled WGS sequence"/>
</dbReference>
<name>A0ABQ9JLB6_9CUCU</name>
<keyword evidence="9 11" id="KW-0408">Iron</keyword>
<organism evidence="12 13">
    <name type="scientific">Molorchus minor</name>
    <dbReference type="NCBI Taxonomy" id="1323400"/>
    <lineage>
        <taxon>Eukaryota</taxon>
        <taxon>Metazoa</taxon>
        <taxon>Ecdysozoa</taxon>
        <taxon>Arthropoda</taxon>
        <taxon>Hexapoda</taxon>
        <taxon>Insecta</taxon>
        <taxon>Pterygota</taxon>
        <taxon>Neoptera</taxon>
        <taxon>Endopterygota</taxon>
        <taxon>Coleoptera</taxon>
        <taxon>Polyphaga</taxon>
        <taxon>Cucujiformia</taxon>
        <taxon>Chrysomeloidea</taxon>
        <taxon>Cerambycidae</taxon>
        <taxon>Lamiinae</taxon>
        <taxon>Monochamini</taxon>
        <taxon>Molorchus</taxon>
    </lineage>
</organism>
<evidence type="ECO:0000256" key="8">
    <source>
        <dbReference type="ARBA" id="ARBA00023002"/>
    </source>
</evidence>